<reference evidence="2" key="1">
    <citation type="submission" date="2024-06" db="EMBL/GenBank/DDBJ databases">
        <title>Methylostella associata gen. nov., sp. nov., a novel Ancalomicrobiaceae-affiliated facultatively methylotrophic bacteria that feed on methanotrophs of the genus Methylococcus.</title>
        <authorList>
            <person name="Saltykova V."/>
            <person name="Danilova O.V."/>
            <person name="Oshkin I.Y."/>
            <person name="Belova S.E."/>
            <person name="Pimenov N.V."/>
            <person name="Dedysh S.N."/>
        </authorList>
    </citation>
    <scope>NUCLEOTIDE SEQUENCE</scope>
    <source>
        <strain evidence="2">S20</strain>
    </source>
</reference>
<keyword evidence="1" id="KW-1133">Transmembrane helix</keyword>
<feature type="transmembrane region" description="Helical" evidence="1">
    <location>
        <begin position="314"/>
        <end position="334"/>
    </location>
</feature>
<evidence type="ECO:0000313" key="2">
    <source>
        <dbReference type="EMBL" id="XBY42946.1"/>
    </source>
</evidence>
<protein>
    <recommendedName>
        <fullName evidence="3">MotA/TolQ/ExbB proton channel domain-containing protein</fullName>
    </recommendedName>
</protein>
<feature type="transmembrane region" description="Helical" evidence="1">
    <location>
        <begin position="175"/>
        <end position="201"/>
    </location>
</feature>
<feature type="transmembrane region" description="Helical" evidence="1">
    <location>
        <begin position="135"/>
        <end position="155"/>
    </location>
</feature>
<dbReference type="KEGG" id="mflg:ABS361_12575"/>
<proteinExistence type="predicted"/>
<feature type="transmembrane region" description="Helical" evidence="1">
    <location>
        <begin position="88"/>
        <end position="109"/>
    </location>
</feature>
<feature type="transmembrane region" description="Helical" evidence="1">
    <location>
        <begin position="271"/>
        <end position="294"/>
    </location>
</feature>
<feature type="transmembrane region" description="Helical" evidence="1">
    <location>
        <begin position="32"/>
        <end position="48"/>
    </location>
</feature>
<dbReference type="AlphaFoldDB" id="A0AAU7X7I7"/>
<gene>
    <name evidence="2" type="ORF">ABS361_12575</name>
</gene>
<name>A0AAU7X7I7_9HYPH</name>
<feature type="transmembrane region" description="Helical" evidence="1">
    <location>
        <begin position="60"/>
        <end position="82"/>
    </location>
</feature>
<accession>A0AAU7X7I7</accession>
<keyword evidence="1" id="KW-0472">Membrane</keyword>
<dbReference type="RefSeq" id="WP_407048049.1">
    <property type="nucleotide sequence ID" value="NZ_CP158568.1"/>
</dbReference>
<feature type="transmembrane region" description="Helical" evidence="1">
    <location>
        <begin position="7"/>
        <end position="26"/>
    </location>
</feature>
<keyword evidence="1" id="KW-0812">Transmembrane</keyword>
<sequence>MPNRPSWRLTAYGIAFAGALFCDLLLHPVQGISIVALLGAIGVAATLIRVTTALRLPTGLAVWTALLPLGLDRAILPIATSVRPAAEVVHGLTLWPICLMAVFGSRVLALSTRSNYLARWDDPVRAPVAVAEQSLGAALAFGFALTIALLALVPIDGAGSDRPQGILVAALRGTTVIHVLIVYAACVVATLVADGFALLAADWRTLVLARRGIRMAQGDRARIDAAVDRLPNTRIGLLFKTELGRDGADDWAAHQQFREASRLFIRRSLTLLPLLGFLGTVVGLSAAVADLPFGTGGVQSGDLGASLRGLAVKFETTFLGLVGSAVLGAVLSLLERLEAETAAGVLQIVGRVTAAPTARGRAGP</sequence>
<evidence type="ECO:0000256" key="1">
    <source>
        <dbReference type="SAM" id="Phobius"/>
    </source>
</evidence>
<organism evidence="2">
    <name type="scientific">Methyloraptor flagellatus</name>
    <dbReference type="NCBI Taxonomy" id="3162530"/>
    <lineage>
        <taxon>Bacteria</taxon>
        <taxon>Pseudomonadati</taxon>
        <taxon>Pseudomonadota</taxon>
        <taxon>Alphaproteobacteria</taxon>
        <taxon>Hyphomicrobiales</taxon>
        <taxon>Ancalomicrobiaceae</taxon>
        <taxon>Methyloraptor</taxon>
    </lineage>
</organism>
<evidence type="ECO:0008006" key="3">
    <source>
        <dbReference type="Google" id="ProtNLM"/>
    </source>
</evidence>
<dbReference type="EMBL" id="CP158568">
    <property type="protein sequence ID" value="XBY42946.1"/>
    <property type="molecule type" value="Genomic_DNA"/>
</dbReference>